<feature type="region of interest" description="Disordered" evidence="1">
    <location>
        <begin position="77"/>
        <end position="131"/>
    </location>
</feature>
<proteinExistence type="predicted"/>
<reference evidence="3" key="1">
    <citation type="submission" date="2016-11" db="UniProtKB">
        <authorList>
            <consortium name="WormBaseParasite"/>
        </authorList>
    </citation>
    <scope>IDENTIFICATION</scope>
</reference>
<feature type="compositionally biased region" description="Polar residues" evidence="1">
    <location>
        <begin position="118"/>
        <end position="131"/>
    </location>
</feature>
<protein>
    <submittedName>
        <fullName evidence="3">Kinesin motor domain-containing protein</fullName>
    </submittedName>
</protein>
<evidence type="ECO:0000256" key="1">
    <source>
        <dbReference type="SAM" id="MobiDB-lite"/>
    </source>
</evidence>
<keyword evidence="2" id="KW-1185">Reference proteome</keyword>
<accession>A0A1I8IW60</accession>
<dbReference type="WBParaSite" id="maker-uti_cns_0017257-snap-gene-0.2-mRNA-1">
    <property type="protein sequence ID" value="maker-uti_cns_0017257-snap-gene-0.2-mRNA-1"/>
    <property type="gene ID" value="maker-uti_cns_0017257-snap-gene-0.2"/>
</dbReference>
<sequence>ISRLCNGNLTSRIMSVPAALRTDGRSGLRHRSLVELQSLKLILEATSSAGHCKQSKRAAGAVGISLLSAQTTGRLHRASVPFGGGRGPGSLTRANAPPIPQKTSSSGAISGAGFGWQAGSTHSSSRMLPDR</sequence>
<name>A0A1I8IW60_9PLAT</name>
<dbReference type="Proteomes" id="UP000095280">
    <property type="component" value="Unplaced"/>
</dbReference>
<dbReference type="AlphaFoldDB" id="A0A1I8IW60"/>
<organism evidence="2 3">
    <name type="scientific">Macrostomum lignano</name>
    <dbReference type="NCBI Taxonomy" id="282301"/>
    <lineage>
        <taxon>Eukaryota</taxon>
        <taxon>Metazoa</taxon>
        <taxon>Spiralia</taxon>
        <taxon>Lophotrochozoa</taxon>
        <taxon>Platyhelminthes</taxon>
        <taxon>Rhabditophora</taxon>
        <taxon>Macrostomorpha</taxon>
        <taxon>Macrostomida</taxon>
        <taxon>Macrostomidae</taxon>
        <taxon>Macrostomum</taxon>
    </lineage>
</organism>
<evidence type="ECO:0000313" key="3">
    <source>
        <dbReference type="WBParaSite" id="maker-uti_cns_0017257-snap-gene-0.2-mRNA-1"/>
    </source>
</evidence>
<evidence type="ECO:0000313" key="2">
    <source>
        <dbReference type="Proteomes" id="UP000095280"/>
    </source>
</evidence>